<dbReference type="EMBL" id="MT142163">
    <property type="protein sequence ID" value="QJA75418.1"/>
    <property type="molecule type" value="Genomic_DNA"/>
</dbReference>
<dbReference type="AlphaFoldDB" id="A0A6M3K107"/>
<organism evidence="1">
    <name type="scientific">viral metagenome</name>
    <dbReference type="NCBI Taxonomy" id="1070528"/>
    <lineage>
        <taxon>unclassified sequences</taxon>
        <taxon>metagenomes</taxon>
        <taxon>organismal metagenomes</taxon>
    </lineage>
</organism>
<proteinExistence type="predicted"/>
<gene>
    <name evidence="1" type="ORF">MM415A01781_0005</name>
</gene>
<reference evidence="1" key="1">
    <citation type="submission" date="2020-03" db="EMBL/GenBank/DDBJ databases">
        <title>The deep terrestrial virosphere.</title>
        <authorList>
            <person name="Holmfeldt K."/>
            <person name="Nilsson E."/>
            <person name="Simone D."/>
            <person name="Lopez-Fernandez M."/>
            <person name="Wu X."/>
            <person name="de Brujin I."/>
            <person name="Lundin D."/>
            <person name="Andersson A."/>
            <person name="Bertilsson S."/>
            <person name="Dopson M."/>
        </authorList>
    </citation>
    <scope>NUCLEOTIDE SEQUENCE</scope>
    <source>
        <strain evidence="1">MM415A01781</strain>
    </source>
</reference>
<evidence type="ECO:0000313" key="1">
    <source>
        <dbReference type="EMBL" id="QJA75418.1"/>
    </source>
</evidence>
<sequence length="139" mass="15361">MSHLTVYSTELTGLSKQLLSQALRDLAKEIGATVTSQIVDYYGDRKTVDVALHMKTLTGYSDNRGLGFNIKNGTLEIVGDNWGFEKEFDRMKDLVTSYVGAHKVAMIARASPVAADGSVLRGVHIRPLKRTVQVMLEYV</sequence>
<name>A0A6M3K107_9ZZZZ</name>
<protein>
    <submittedName>
        <fullName evidence="1">Uncharacterized protein</fullName>
    </submittedName>
</protein>
<accession>A0A6M3K107</accession>